<dbReference type="AlphaFoldDB" id="A0A159Z8S8"/>
<dbReference type="STRING" id="1335048.AKL17_4732"/>
<evidence type="ECO:0000313" key="3">
    <source>
        <dbReference type="Proteomes" id="UP000076128"/>
    </source>
</evidence>
<keyword evidence="3" id="KW-1185">Reference proteome</keyword>
<proteinExistence type="predicted"/>
<organism evidence="2 3">
    <name type="scientific">Frigidibacter mobilis</name>
    <dbReference type="NCBI Taxonomy" id="1335048"/>
    <lineage>
        <taxon>Bacteria</taxon>
        <taxon>Pseudomonadati</taxon>
        <taxon>Pseudomonadota</taxon>
        <taxon>Alphaproteobacteria</taxon>
        <taxon>Rhodobacterales</taxon>
        <taxon>Paracoccaceae</taxon>
        <taxon>Frigidibacter</taxon>
    </lineage>
</organism>
<name>A0A159Z8S8_9RHOB</name>
<feature type="chain" id="PRO_5007812204" description="UrcA family protein" evidence="1">
    <location>
        <begin position="21"/>
        <end position="114"/>
    </location>
</feature>
<accession>A0A159Z8S8</accession>
<evidence type="ECO:0000256" key="1">
    <source>
        <dbReference type="SAM" id="SignalP"/>
    </source>
</evidence>
<protein>
    <recommendedName>
        <fullName evidence="4">UrcA family protein</fullName>
    </recommendedName>
</protein>
<dbReference type="Proteomes" id="UP000076128">
    <property type="component" value="Chromosome"/>
</dbReference>
<sequence>MRLLTLLALLLAVLGIAAFATRPGPAEFDATLEAAIRDRLANTDIGEGSDPFAQIALVGCKLRPTDCIRLVRDSLDITFDERLFTTRVTVEGLNRSATCTGAFGRFFCKRLLEG</sequence>
<dbReference type="KEGG" id="daa:AKL17_4732"/>
<dbReference type="RefSeq" id="WP_066817873.1">
    <property type="nucleotide sequence ID" value="NZ_CP012661.1"/>
</dbReference>
<gene>
    <name evidence="2" type="ORF">AKL17_4732</name>
</gene>
<evidence type="ECO:0000313" key="2">
    <source>
        <dbReference type="EMBL" id="AMY71942.1"/>
    </source>
</evidence>
<evidence type="ECO:0008006" key="4">
    <source>
        <dbReference type="Google" id="ProtNLM"/>
    </source>
</evidence>
<reference evidence="2 3" key="1">
    <citation type="submission" date="2015-09" db="EMBL/GenBank/DDBJ databases">
        <title>Complete genome sequence of Defluviimonas alba cai42t isolated from an oilfield in Xinjiang.</title>
        <authorList>
            <person name="Geng S."/>
            <person name="Pan X."/>
            <person name="Wu X."/>
        </authorList>
    </citation>
    <scope>NUCLEOTIDE SEQUENCE [LARGE SCALE GENOMIC DNA]</scope>
    <source>
        <strain evidence="3">cai42</strain>
    </source>
</reference>
<dbReference type="EMBL" id="CP012661">
    <property type="protein sequence ID" value="AMY71942.1"/>
    <property type="molecule type" value="Genomic_DNA"/>
</dbReference>
<keyword evidence="1" id="KW-0732">Signal</keyword>
<feature type="signal peptide" evidence="1">
    <location>
        <begin position="1"/>
        <end position="20"/>
    </location>
</feature>
<dbReference type="OrthoDB" id="7868749at2"/>